<protein>
    <submittedName>
        <fullName evidence="2">Uncharacterized protein</fullName>
    </submittedName>
</protein>
<evidence type="ECO:0000313" key="3">
    <source>
        <dbReference type="Proteomes" id="UP001295684"/>
    </source>
</evidence>
<dbReference type="Proteomes" id="UP001295684">
    <property type="component" value="Unassembled WGS sequence"/>
</dbReference>
<name>A0AAD1XCD4_EUPCR</name>
<accession>A0AAD1XCD4</accession>
<comment type="caution">
    <text evidence="2">The sequence shown here is derived from an EMBL/GenBank/DDBJ whole genome shotgun (WGS) entry which is preliminary data.</text>
</comment>
<organism evidence="2 3">
    <name type="scientific">Euplotes crassus</name>
    <dbReference type="NCBI Taxonomy" id="5936"/>
    <lineage>
        <taxon>Eukaryota</taxon>
        <taxon>Sar</taxon>
        <taxon>Alveolata</taxon>
        <taxon>Ciliophora</taxon>
        <taxon>Intramacronucleata</taxon>
        <taxon>Spirotrichea</taxon>
        <taxon>Hypotrichia</taxon>
        <taxon>Euplotida</taxon>
        <taxon>Euplotidae</taxon>
        <taxon>Moneuplotes</taxon>
    </lineage>
</organism>
<sequence length="309" mass="35436">MSEYGQLPSLERNQGSCSSRTPMRNHQPDTSSFLNEKSRNYDDCSRTITNPDRAQRIREAERDLRKSVSSMIREKTKNDGKIKIQDSYNPLFKPHVYCNKWKKDKIPNMYDMIKKRAMQTPSPDKYSKVESMKVPQHYAGFSKVKRASYIDTIMAEKKKIPGPNSYKPKYPKSKCTLFVSRTRAGNAFIDDATYRGQQTPGIQNVKYTSIEKKPYAHKITKSKRGSFLDPITRNKSSPGACKYKAMESYDATQKKKISLYLPKQPKKTLTDEVLRTKKTVPGVGKYLSSEKDVYKFISKGSGGRRGRFG</sequence>
<feature type="compositionally biased region" description="Basic and acidic residues" evidence="1">
    <location>
        <begin position="36"/>
        <end position="45"/>
    </location>
</feature>
<feature type="region of interest" description="Disordered" evidence="1">
    <location>
        <begin position="1"/>
        <end position="58"/>
    </location>
</feature>
<keyword evidence="3" id="KW-1185">Reference proteome</keyword>
<feature type="compositionally biased region" description="Polar residues" evidence="1">
    <location>
        <begin position="11"/>
        <end position="35"/>
    </location>
</feature>
<evidence type="ECO:0000313" key="2">
    <source>
        <dbReference type="EMBL" id="CAI2365888.1"/>
    </source>
</evidence>
<dbReference type="AlphaFoldDB" id="A0AAD1XCD4"/>
<dbReference type="EMBL" id="CAMPGE010006968">
    <property type="protein sequence ID" value="CAI2365888.1"/>
    <property type="molecule type" value="Genomic_DNA"/>
</dbReference>
<reference evidence="2" key="1">
    <citation type="submission" date="2023-07" db="EMBL/GenBank/DDBJ databases">
        <authorList>
            <consortium name="AG Swart"/>
            <person name="Singh M."/>
            <person name="Singh A."/>
            <person name="Seah K."/>
            <person name="Emmerich C."/>
        </authorList>
    </citation>
    <scope>NUCLEOTIDE SEQUENCE</scope>
    <source>
        <strain evidence="2">DP1</strain>
    </source>
</reference>
<evidence type="ECO:0000256" key="1">
    <source>
        <dbReference type="SAM" id="MobiDB-lite"/>
    </source>
</evidence>
<gene>
    <name evidence="2" type="ORF">ECRASSUSDP1_LOCUS7161</name>
</gene>
<proteinExistence type="predicted"/>